<dbReference type="Proteomes" id="UP000184368">
    <property type="component" value="Unassembled WGS sequence"/>
</dbReference>
<accession>A0A1M4SHA5</accession>
<dbReference type="AlphaFoldDB" id="A0A1M4SHA5"/>
<evidence type="ECO:0000313" key="1">
    <source>
        <dbReference type="EMBL" id="SHE31569.1"/>
    </source>
</evidence>
<evidence type="ECO:0008006" key="3">
    <source>
        <dbReference type="Google" id="ProtNLM"/>
    </source>
</evidence>
<dbReference type="OrthoDB" id="9799383at2"/>
<dbReference type="EMBL" id="FQUO01000001">
    <property type="protein sequence ID" value="SHE31569.1"/>
    <property type="molecule type" value="Genomic_DNA"/>
</dbReference>
<organism evidence="1 2">
    <name type="scientific">Cnuella takakiae</name>
    <dbReference type="NCBI Taxonomy" id="1302690"/>
    <lineage>
        <taxon>Bacteria</taxon>
        <taxon>Pseudomonadati</taxon>
        <taxon>Bacteroidota</taxon>
        <taxon>Chitinophagia</taxon>
        <taxon>Chitinophagales</taxon>
        <taxon>Chitinophagaceae</taxon>
        <taxon>Cnuella</taxon>
    </lineage>
</organism>
<evidence type="ECO:0000313" key="2">
    <source>
        <dbReference type="Proteomes" id="UP000184368"/>
    </source>
</evidence>
<keyword evidence="2" id="KW-1185">Reference proteome</keyword>
<sequence>MQTIDLTRKVTPKKVNQKIDAEIEQSLQHFQQQSPEAIEERIAELDTEWDVSRMLGLNAAVLSLSGVILAATVHKKWLWLPGVVTSFLIQHSIQGWCPPIALFRQLGVRSRQEIDREKYALRDILRGRGADTLGYK</sequence>
<name>A0A1M4SHA5_9BACT</name>
<reference evidence="1 2" key="1">
    <citation type="submission" date="2016-11" db="EMBL/GenBank/DDBJ databases">
        <authorList>
            <person name="Jaros S."/>
            <person name="Januszkiewicz K."/>
            <person name="Wedrychowicz H."/>
        </authorList>
    </citation>
    <scope>NUCLEOTIDE SEQUENCE [LARGE SCALE GENOMIC DNA]</scope>
    <source>
        <strain evidence="1 2">DSM 26897</strain>
    </source>
</reference>
<dbReference type="RefSeq" id="WP_073039017.1">
    <property type="nucleotide sequence ID" value="NZ_FQUO01000001.1"/>
</dbReference>
<dbReference type="Gene3D" id="6.10.140.1340">
    <property type="match status" value="1"/>
</dbReference>
<protein>
    <recommendedName>
        <fullName evidence="3">DUF2892 domain-containing protein</fullName>
    </recommendedName>
</protein>
<gene>
    <name evidence="1" type="ORF">SAMN05444008_101125</name>
</gene>
<proteinExistence type="predicted"/>